<dbReference type="HOGENOM" id="CLU_1037901_0_0_14"/>
<proteinExistence type="predicted"/>
<dbReference type="EMBL" id="CP006934">
    <property type="protein sequence ID" value="AHI53513.1"/>
    <property type="molecule type" value="Genomic_DNA"/>
</dbReference>
<organism evidence="2 3">
    <name type="scientific">Spiroplasma sabaudiense Ar-1343</name>
    <dbReference type="NCBI Taxonomy" id="1276257"/>
    <lineage>
        <taxon>Bacteria</taxon>
        <taxon>Bacillati</taxon>
        <taxon>Mycoplasmatota</taxon>
        <taxon>Mollicutes</taxon>
        <taxon>Entomoplasmatales</taxon>
        <taxon>Spiroplasmataceae</taxon>
        <taxon>Spiroplasma</taxon>
    </lineage>
</organism>
<dbReference type="PANTHER" id="PTHR30514">
    <property type="entry name" value="GLUCOKINASE"/>
    <property type="match status" value="1"/>
</dbReference>
<dbReference type="InterPro" id="IPR010982">
    <property type="entry name" value="Lambda_DNA-bd_dom_sf"/>
</dbReference>
<dbReference type="InterPro" id="IPR035472">
    <property type="entry name" value="RpiR-like_SIS"/>
</dbReference>
<dbReference type="Pfam" id="PF01380">
    <property type="entry name" value="SIS"/>
    <property type="match status" value="1"/>
</dbReference>
<dbReference type="InterPro" id="IPR046348">
    <property type="entry name" value="SIS_dom_sf"/>
</dbReference>
<dbReference type="GO" id="GO:1901135">
    <property type="term" value="P:carbohydrate derivative metabolic process"/>
    <property type="evidence" value="ECO:0007669"/>
    <property type="project" value="InterPro"/>
</dbReference>
<dbReference type="GO" id="GO:0003700">
    <property type="term" value="F:DNA-binding transcription factor activity"/>
    <property type="evidence" value="ECO:0007669"/>
    <property type="project" value="InterPro"/>
</dbReference>
<keyword evidence="3" id="KW-1185">Reference proteome</keyword>
<reference evidence="2 3" key="1">
    <citation type="journal article" date="2014" name="Genome Biol. Evol.">
        <title>Molecular evolution of the substrate utilization strategies and putative virulence factors in mosquito-associated Spiroplasma species.</title>
        <authorList>
            <person name="Chang T.H."/>
            <person name="Lo W.S."/>
            <person name="Ku C."/>
            <person name="Chen L.L."/>
            <person name="Kuo C.H."/>
        </authorList>
    </citation>
    <scope>NUCLEOTIDE SEQUENCE [LARGE SCALE GENOMIC DNA]</scope>
    <source>
        <strain evidence="2">Ar-1343</strain>
    </source>
</reference>
<dbReference type="GO" id="GO:0097367">
    <property type="term" value="F:carbohydrate derivative binding"/>
    <property type="evidence" value="ECO:0007669"/>
    <property type="project" value="InterPro"/>
</dbReference>
<dbReference type="STRING" id="1276257.SSABA_v1c01010"/>
<dbReference type="KEGG" id="ssab:SSABA_v1c01010"/>
<dbReference type="SUPFAM" id="SSF47413">
    <property type="entry name" value="lambda repressor-like DNA-binding domains"/>
    <property type="match status" value="1"/>
</dbReference>
<protein>
    <submittedName>
        <fullName evidence="2">RpiR family transcriptional regulator</fullName>
    </submittedName>
</protein>
<dbReference type="CDD" id="cd00093">
    <property type="entry name" value="HTH_XRE"/>
    <property type="match status" value="1"/>
</dbReference>
<dbReference type="InterPro" id="IPR001347">
    <property type="entry name" value="SIS_dom"/>
</dbReference>
<name>W6A8L7_9MOLU</name>
<gene>
    <name evidence="2" type="ORF">SSABA_v1c01010</name>
</gene>
<sequence length="268" mass="30628">MILEQIYKYSKESETSNASISKSIIDEITSNKGFNLTVVQLAEKSGCSQSTVSKYIKNALEIETYRELVVCLNKEITRYFEDKYNNNNFEENSIAIISDLQKTLKNLDPQKVKEAATLIFNAEKICIAAIGGNIALKYEIEHKLSQTGKFIMIGTDWHQQSININFMKKNDVVILISYSGDKFETNRIIEKANEKGITVITFTGAFPSKVKSKSNCDFQIESKDAKFRSFSFTSRICAFAIWEMIFKDFLSMDVITSDVIDAWKWQQK</sequence>
<dbReference type="RefSeq" id="WP_025250653.1">
    <property type="nucleotide sequence ID" value="NZ_CP006934.1"/>
</dbReference>
<feature type="domain" description="SIS" evidence="1">
    <location>
        <begin position="115"/>
        <end position="255"/>
    </location>
</feature>
<dbReference type="AlphaFoldDB" id="W6A8L7"/>
<dbReference type="PANTHER" id="PTHR30514:SF1">
    <property type="entry name" value="HTH-TYPE TRANSCRIPTIONAL REGULATOR HEXR-RELATED"/>
    <property type="match status" value="1"/>
</dbReference>
<dbReference type="CDD" id="cd05013">
    <property type="entry name" value="SIS_RpiR"/>
    <property type="match status" value="1"/>
</dbReference>
<dbReference type="Gene3D" id="3.40.50.10490">
    <property type="entry name" value="Glucose-6-phosphate isomerase like protein, domain 1"/>
    <property type="match status" value="1"/>
</dbReference>
<evidence type="ECO:0000313" key="3">
    <source>
        <dbReference type="Proteomes" id="UP000019265"/>
    </source>
</evidence>
<evidence type="ECO:0000259" key="1">
    <source>
        <dbReference type="PROSITE" id="PS51464"/>
    </source>
</evidence>
<dbReference type="GO" id="GO:0003677">
    <property type="term" value="F:DNA binding"/>
    <property type="evidence" value="ECO:0007669"/>
    <property type="project" value="InterPro"/>
</dbReference>
<dbReference type="InterPro" id="IPR001387">
    <property type="entry name" value="Cro/C1-type_HTH"/>
</dbReference>
<dbReference type="SUPFAM" id="SSF53697">
    <property type="entry name" value="SIS domain"/>
    <property type="match status" value="1"/>
</dbReference>
<dbReference type="PROSITE" id="PS51464">
    <property type="entry name" value="SIS"/>
    <property type="match status" value="1"/>
</dbReference>
<dbReference type="eggNOG" id="COG1737">
    <property type="taxonomic scope" value="Bacteria"/>
</dbReference>
<evidence type="ECO:0000313" key="2">
    <source>
        <dbReference type="EMBL" id="AHI53513.1"/>
    </source>
</evidence>
<dbReference type="OrthoDB" id="370421at2"/>
<dbReference type="Gene3D" id="1.10.10.10">
    <property type="entry name" value="Winged helix-like DNA-binding domain superfamily/Winged helix DNA-binding domain"/>
    <property type="match status" value="1"/>
</dbReference>
<dbReference type="InterPro" id="IPR036388">
    <property type="entry name" value="WH-like_DNA-bd_sf"/>
</dbReference>
<dbReference type="InterPro" id="IPR047640">
    <property type="entry name" value="RpiR-like"/>
</dbReference>
<accession>W6A8L7</accession>
<dbReference type="Proteomes" id="UP000019265">
    <property type="component" value="Chromosome"/>
</dbReference>
<dbReference type="PATRIC" id="fig|1276257.3.peg.103"/>